<dbReference type="PANTHER" id="PTHR33371:SF4">
    <property type="entry name" value="INTERMEMBRANE PHOSPHOLIPID TRANSPORT SYSTEM BINDING PROTEIN MLAD"/>
    <property type="match status" value="1"/>
</dbReference>
<dbReference type="RefSeq" id="WP_097443674.1">
    <property type="nucleotide sequence ID" value="NZ_NBWU01000008.1"/>
</dbReference>
<dbReference type="InterPro" id="IPR003399">
    <property type="entry name" value="Mce/MlaD"/>
</dbReference>
<dbReference type="InterPro" id="IPR052336">
    <property type="entry name" value="MlaD_Phospholipid_Transporter"/>
</dbReference>
<keyword evidence="1" id="KW-1133">Transmembrane helix</keyword>
<gene>
    <name evidence="3" type="ORF">B7P33_18300</name>
</gene>
<name>A0A2A4G3P8_9FLAO</name>
<comment type="caution">
    <text evidence="3">The sequence shown here is derived from an EMBL/GenBank/DDBJ whole genome shotgun (WGS) entry which is preliminary data.</text>
</comment>
<dbReference type="Pfam" id="PF02470">
    <property type="entry name" value="MlaD"/>
    <property type="match status" value="1"/>
</dbReference>
<proteinExistence type="predicted"/>
<feature type="transmembrane region" description="Helical" evidence="1">
    <location>
        <begin position="7"/>
        <end position="27"/>
    </location>
</feature>
<evidence type="ECO:0000313" key="3">
    <source>
        <dbReference type="EMBL" id="PCE62586.1"/>
    </source>
</evidence>
<dbReference type="OrthoDB" id="9769132at2"/>
<feature type="domain" description="Mce/MlaD" evidence="2">
    <location>
        <begin position="38"/>
        <end position="112"/>
    </location>
</feature>
<dbReference type="Proteomes" id="UP000219559">
    <property type="component" value="Unassembled WGS sequence"/>
</dbReference>
<evidence type="ECO:0000256" key="1">
    <source>
        <dbReference type="SAM" id="Phobius"/>
    </source>
</evidence>
<keyword evidence="4" id="KW-1185">Reference proteome</keyword>
<dbReference type="PANTHER" id="PTHR33371">
    <property type="entry name" value="INTERMEMBRANE PHOSPHOLIPID TRANSPORT SYSTEM BINDING PROTEIN MLAD-RELATED"/>
    <property type="match status" value="1"/>
</dbReference>
<protein>
    <submittedName>
        <fullName evidence="3">ABC transporter substrate-binding protein</fullName>
    </submittedName>
</protein>
<keyword evidence="1" id="KW-0812">Transmembrane</keyword>
<organism evidence="3 4">
    <name type="scientific">Sediminicola luteus</name>
    <dbReference type="NCBI Taxonomy" id="319238"/>
    <lineage>
        <taxon>Bacteria</taxon>
        <taxon>Pseudomonadati</taxon>
        <taxon>Bacteroidota</taxon>
        <taxon>Flavobacteriia</taxon>
        <taxon>Flavobacteriales</taxon>
        <taxon>Flavobacteriaceae</taxon>
        <taxon>Sediminicola</taxon>
    </lineage>
</organism>
<sequence>MKLSREAKTGIIVIVGTVLLIMGMSYLKSTPIFDRQMTLYAVYDHVGGLQSGTAVTINGLGVGKVKDVRFKDASGKLVVTLSVDDDFSFSKNSLAELYDTSPIGGKGLQIVPVFDGSVPIQSGDTLITQAKPGLTDVFLEQLSPVKLKMEGALSSADSLLGNVNSVLDDTTKQDLQASIGELKKLMIGLNQTVAVFNKNKGKLDATFGNLATLSGNMAKISDSLAQAGLAETVASLQGTAKSFDRMLAKMNAGEGTLGKMMTDKEMYDNLNESSRQLHLLLQDFRLNPKRYVNVSVFGKKQKEYSLPETDPAQKTN</sequence>
<evidence type="ECO:0000259" key="2">
    <source>
        <dbReference type="Pfam" id="PF02470"/>
    </source>
</evidence>
<evidence type="ECO:0000313" key="4">
    <source>
        <dbReference type="Proteomes" id="UP000219559"/>
    </source>
</evidence>
<dbReference type="AlphaFoldDB" id="A0A2A4G3P8"/>
<accession>A0A2A4G3P8</accession>
<dbReference type="EMBL" id="NBWU01000008">
    <property type="protein sequence ID" value="PCE62586.1"/>
    <property type="molecule type" value="Genomic_DNA"/>
</dbReference>
<keyword evidence="1" id="KW-0472">Membrane</keyword>
<reference evidence="3 4" key="1">
    <citation type="submission" date="2017-04" db="EMBL/GenBank/DDBJ databases">
        <title>A new member of the family Flavobacteriaceae isolated from ascidians.</title>
        <authorList>
            <person name="Chen L."/>
        </authorList>
    </citation>
    <scope>NUCLEOTIDE SEQUENCE [LARGE SCALE GENOMIC DNA]</scope>
    <source>
        <strain evidence="3 4">HQA918</strain>
    </source>
</reference>